<reference evidence="3 4" key="1">
    <citation type="journal article" date="2015" name="Biotechnol. Biofuels">
        <title>Enhanced degradation of softwood versus hardwood by the white-rot fungus Pycnoporus coccineus.</title>
        <authorList>
            <person name="Couturier M."/>
            <person name="Navarro D."/>
            <person name="Chevret D."/>
            <person name="Henrissat B."/>
            <person name="Piumi F."/>
            <person name="Ruiz-Duenas F.J."/>
            <person name="Martinez A.T."/>
            <person name="Grigoriev I.V."/>
            <person name="Riley R."/>
            <person name="Lipzen A."/>
            <person name="Berrin J.G."/>
            <person name="Master E.R."/>
            <person name="Rosso M.N."/>
        </authorList>
    </citation>
    <scope>NUCLEOTIDE SEQUENCE [LARGE SCALE GENOMIC DNA]</scope>
    <source>
        <strain evidence="3 4">BRFM310</strain>
    </source>
</reference>
<organism evidence="3 4">
    <name type="scientific">Trametes coccinea (strain BRFM310)</name>
    <name type="common">Pycnoporus coccineus</name>
    <dbReference type="NCBI Taxonomy" id="1353009"/>
    <lineage>
        <taxon>Eukaryota</taxon>
        <taxon>Fungi</taxon>
        <taxon>Dikarya</taxon>
        <taxon>Basidiomycota</taxon>
        <taxon>Agaricomycotina</taxon>
        <taxon>Agaricomycetes</taxon>
        <taxon>Polyporales</taxon>
        <taxon>Polyporaceae</taxon>
        <taxon>Trametes</taxon>
    </lineage>
</organism>
<keyword evidence="4" id="KW-1185">Reference proteome</keyword>
<feature type="compositionally biased region" description="Basic and acidic residues" evidence="1">
    <location>
        <begin position="133"/>
        <end position="147"/>
    </location>
</feature>
<evidence type="ECO:0000256" key="1">
    <source>
        <dbReference type="SAM" id="MobiDB-lite"/>
    </source>
</evidence>
<feature type="compositionally biased region" description="Polar residues" evidence="1">
    <location>
        <begin position="112"/>
        <end position="121"/>
    </location>
</feature>
<sequence>MKTGWPEHTRWPAEIACIHVLTTLGASIVALWTALSTPMQRYASARNARSGFGRTTETGWTKHRRPATIVHCTVSSATMSSLHDFPCPHWPTGPPTGLAVPGPVPLTARSCHPSQQPSLLNPGQCRSPHARFPHSDGQRPVVHEVRRSGTLGSTG</sequence>
<keyword evidence="2" id="KW-0472">Membrane</keyword>
<evidence type="ECO:0000313" key="3">
    <source>
        <dbReference type="EMBL" id="OSC97530.1"/>
    </source>
</evidence>
<dbReference type="Proteomes" id="UP000193067">
    <property type="component" value="Unassembled WGS sequence"/>
</dbReference>
<accession>A0A1Y2IAV0</accession>
<dbReference type="EMBL" id="KZ084149">
    <property type="protein sequence ID" value="OSC97530.1"/>
    <property type="molecule type" value="Genomic_DNA"/>
</dbReference>
<evidence type="ECO:0000256" key="2">
    <source>
        <dbReference type="SAM" id="Phobius"/>
    </source>
</evidence>
<proteinExistence type="predicted"/>
<feature type="transmembrane region" description="Helical" evidence="2">
    <location>
        <begin position="12"/>
        <end position="35"/>
    </location>
</feature>
<protein>
    <submittedName>
        <fullName evidence="3">Uncharacterized protein</fullName>
    </submittedName>
</protein>
<dbReference type="AlphaFoldDB" id="A0A1Y2IAV0"/>
<evidence type="ECO:0000313" key="4">
    <source>
        <dbReference type="Proteomes" id="UP000193067"/>
    </source>
</evidence>
<keyword evidence="2" id="KW-1133">Transmembrane helix</keyword>
<keyword evidence="2" id="KW-0812">Transmembrane</keyword>
<gene>
    <name evidence="3" type="ORF">PYCCODRAFT_1120156</name>
</gene>
<name>A0A1Y2IAV0_TRAC3</name>
<feature type="region of interest" description="Disordered" evidence="1">
    <location>
        <begin position="108"/>
        <end position="155"/>
    </location>
</feature>